<evidence type="ECO:0000259" key="3">
    <source>
        <dbReference type="PROSITE" id="PS51186"/>
    </source>
</evidence>
<dbReference type="PANTHER" id="PTHR43072">
    <property type="entry name" value="N-ACETYLTRANSFERASE"/>
    <property type="match status" value="1"/>
</dbReference>
<keyword evidence="1 4" id="KW-0808">Transferase</keyword>
<dbReference type="Gene3D" id="3.40.630.30">
    <property type="match status" value="1"/>
</dbReference>
<dbReference type="SUPFAM" id="SSF55729">
    <property type="entry name" value="Acyl-CoA N-acyltransferases (Nat)"/>
    <property type="match status" value="1"/>
</dbReference>
<keyword evidence="2 4" id="KW-0012">Acyltransferase</keyword>
<dbReference type="Proteomes" id="UP001597493">
    <property type="component" value="Unassembled WGS sequence"/>
</dbReference>
<dbReference type="GO" id="GO:0016746">
    <property type="term" value="F:acyltransferase activity"/>
    <property type="evidence" value="ECO:0007669"/>
    <property type="project" value="UniProtKB-KW"/>
</dbReference>
<evidence type="ECO:0000256" key="2">
    <source>
        <dbReference type="ARBA" id="ARBA00023315"/>
    </source>
</evidence>
<protein>
    <submittedName>
        <fullName evidence="4">GNAT family N-acetyltransferase</fullName>
        <ecNumber evidence="4">2.3.-.-</ecNumber>
    </submittedName>
</protein>
<name>A0ABW5R4Y7_9BACL</name>
<dbReference type="InterPro" id="IPR000182">
    <property type="entry name" value="GNAT_dom"/>
</dbReference>
<gene>
    <name evidence="4" type="ORF">ACFSW5_24710</name>
</gene>
<dbReference type="Pfam" id="PF00583">
    <property type="entry name" value="Acetyltransf_1"/>
    <property type="match status" value="1"/>
</dbReference>
<dbReference type="InterPro" id="IPR016181">
    <property type="entry name" value="Acyl_CoA_acyltransferase"/>
</dbReference>
<dbReference type="PANTHER" id="PTHR43072:SF23">
    <property type="entry name" value="UPF0039 PROTEIN C11D3.02C"/>
    <property type="match status" value="1"/>
</dbReference>
<feature type="domain" description="N-acetyltransferase" evidence="3">
    <location>
        <begin position="8"/>
        <end position="171"/>
    </location>
</feature>
<dbReference type="EMBL" id="JBHUMY010000043">
    <property type="protein sequence ID" value="MFD2663445.1"/>
    <property type="molecule type" value="Genomic_DNA"/>
</dbReference>
<dbReference type="RefSeq" id="WP_379279492.1">
    <property type="nucleotide sequence ID" value="NZ_JBHUGT010000055.1"/>
</dbReference>
<dbReference type="CDD" id="cd04301">
    <property type="entry name" value="NAT_SF"/>
    <property type="match status" value="1"/>
</dbReference>
<sequence length="171" mass="19158">MSKADFAYTIADAQLDDLPSIVAIYNSTVAGRMVTADLEPVTVASRERWFHEHSPDFRPLWVMKDGAGTIIAWLSFQSFYGRPAYNATAELSIYIDEAYRGQGLGGILIRKAIEESPRIGVRTLLGFVFGHNEPSLKLLAKHGFERWAHLPRVAELDGVERDLVILGRRVE</sequence>
<comment type="caution">
    <text evidence="4">The sequence shown here is derived from an EMBL/GenBank/DDBJ whole genome shotgun (WGS) entry which is preliminary data.</text>
</comment>
<accession>A0ABW5R4Y7</accession>
<evidence type="ECO:0000313" key="4">
    <source>
        <dbReference type="EMBL" id="MFD2663445.1"/>
    </source>
</evidence>
<evidence type="ECO:0000256" key="1">
    <source>
        <dbReference type="ARBA" id="ARBA00022679"/>
    </source>
</evidence>
<keyword evidence="5" id="KW-1185">Reference proteome</keyword>
<evidence type="ECO:0000313" key="5">
    <source>
        <dbReference type="Proteomes" id="UP001597493"/>
    </source>
</evidence>
<dbReference type="EC" id="2.3.-.-" evidence="4"/>
<reference evidence="5" key="1">
    <citation type="journal article" date="2019" name="Int. J. Syst. Evol. Microbiol.">
        <title>The Global Catalogue of Microorganisms (GCM) 10K type strain sequencing project: providing services to taxonomists for standard genome sequencing and annotation.</title>
        <authorList>
            <consortium name="The Broad Institute Genomics Platform"/>
            <consortium name="The Broad Institute Genome Sequencing Center for Infectious Disease"/>
            <person name="Wu L."/>
            <person name="Ma J."/>
        </authorList>
    </citation>
    <scope>NUCLEOTIDE SEQUENCE [LARGE SCALE GENOMIC DNA]</scope>
    <source>
        <strain evidence="5">TISTR 1827</strain>
    </source>
</reference>
<organism evidence="4 5">
    <name type="scientific">Paenibacillus thailandensis</name>
    <dbReference type="NCBI Taxonomy" id="393250"/>
    <lineage>
        <taxon>Bacteria</taxon>
        <taxon>Bacillati</taxon>
        <taxon>Bacillota</taxon>
        <taxon>Bacilli</taxon>
        <taxon>Bacillales</taxon>
        <taxon>Paenibacillaceae</taxon>
        <taxon>Paenibacillus</taxon>
    </lineage>
</organism>
<dbReference type="PROSITE" id="PS51186">
    <property type="entry name" value="GNAT"/>
    <property type="match status" value="1"/>
</dbReference>
<proteinExistence type="predicted"/>